<accession>A0A7Y4NSZ1</accession>
<evidence type="ECO:0000313" key="7">
    <source>
        <dbReference type="Proteomes" id="UP000563426"/>
    </source>
</evidence>
<dbReference type="Gene3D" id="3.30.200.20">
    <property type="entry name" value="Phosphorylase Kinase, domain 1"/>
    <property type="match status" value="1"/>
</dbReference>
<dbReference type="PROSITE" id="PS50011">
    <property type="entry name" value="PROTEIN_KINASE_DOM"/>
    <property type="match status" value="1"/>
</dbReference>
<keyword evidence="3 6" id="KW-0418">Kinase</keyword>
<dbReference type="InterPro" id="IPR011009">
    <property type="entry name" value="Kinase-like_dom_sf"/>
</dbReference>
<organism evidence="6 7">
    <name type="scientific">Corallococcus exercitus</name>
    <dbReference type="NCBI Taxonomy" id="2316736"/>
    <lineage>
        <taxon>Bacteria</taxon>
        <taxon>Pseudomonadati</taxon>
        <taxon>Myxococcota</taxon>
        <taxon>Myxococcia</taxon>
        <taxon>Myxococcales</taxon>
        <taxon>Cystobacterineae</taxon>
        <taxon>Myxococcaceae</taxon>
        <taxon>Corallococcus</taxon>
    </lineage>
</organism>
<dbReference type="RefSeq" id="WP_171436566.1">
    <property type="nucleotide sequence ID" value="NZ_JABFJV010000143.1"/>
</dbReference>
<keyword evidence="1" id="KW-0808">Transferase</keyword>
<dbReference type="PANTHER" id="PTHR24348">
    <property type="entry name" value="SERINE/THREONINE-PROTEIN KINASE UNC-51-RELATED"/>
    <property type="match status" value="1"/>
</dbReference>
<dbReference type="PANTHER" id="PTHR24348:SF22">
    <property type="entry name" value="NON-SPECIFIC SERINE_THREONINE PROTEIN KINASE"/>
    <property type="match status" value="1"/>
</dbReference>
<dbReference type="InterPro" id="IPR045269">
    <property type="entry name" value="Atg1-like"/>
</dbReference>
<dbReference type="AlphaFoldDB" id="A0A7Y4NSZ1"/>
<gene>
    <name evidence="6" type="ORF">HMI49_22970</name>
</gene>
<keyword evidence="6" id="KW-0723">Serine/threonine-protein kinase</keyword>
<dbReference type="SUPFAM" id="SSF56112">
    <property type="entry name" value="Protein kinase-like (PK-like)"/>
    <property type="match status" value="1"/>
</dbReference>
<dbReference type="GO" id="GO:0016020">
    <property type="term" value="C:membrane"/>
    <property type="evidence" value="ECO:0007669"/>
    <property type="project" value="TreeGrafter"/>
</dbReference>
<feature type="domain" description="Protein kinase" evidence="5">
    <location>
        <begin position="11"/>
        <end position="278"/>
    </location>
</feature>
<sequence length="289" mass="31085">MLPSGTRVDAYVLEGRVAMGATSEVYAARHAAQDEAVAVKVLSPEWCGHPEVVARFMNEARALMELRHPHLVQALASGVLPESHQPFLILEWLPLDLHQWLPLVGGRLSADESARIVGQLASVLAMLHARGLIHRDLKPANILMARPGKAAPEVKLADLGLAKHGGTARPMARHVSTAGSAVLGTWDYMAPEQWTRSKQVGVEVDVYALGILWFQLLAGRLPFQGDEEQALMARHILQPPPLALLEGLAPAAHRAFLARMLGKVASTRPSLMELQALLTASGASPGEVG</sequence>
<comment type="caution">
    <text evidence="6">The sequence shown here is derived from an EMBL/GenBank/DDBJ whole genome shotgun (WGS) entry which is preliminary data.</text>
</comment>
<dbReference type="Pfam" id="PF00069">
    <property type="entry name" value="Pkinase"/>
    <property type="match status" value="1"/>
</dbReference>
<keyword evidence="7" id="KW-1185">Reference proteome</keyword>
<dbReference type="CDD" id="cd14014">
    <property type="entry name" value="STKc_PknB_like"/>
    <property type="match status" value="1"/>
</dbReference>
<proteinExistence type="predicted"/>
<dbReference type="InterPro" id="IPR008271">
    <property type="entry name" value="Ser/Thr_kinase_AS"/>
</dbReference>
<evidence type="ECO:0000256" key="1">
    <source>
        <dbReference type="ARBA" id="ARBA00022679"/>
    </source>
</evidence>
<dbReference type="GO" id="GO:0005524">
    <property type="term" value="F:ATP binding"/>
    <property type="evidence" value="ECO:0007669"/>
    <property type="project" value="UniProtKB-KW"/>
</dbReference>
<dbReference type="GO" id="GO:0005829">
    <property type="term" value="C:cytosol"/>
    <property type="evidence" value="ECO:0007669"/>
    <property type="project" value="TreeGrafter"/>
</dbReference>
<dbReference type="GO" id="GO:0000407">
    <property type="term" value="C:phagophore assembly site"/>
    <property type="evidence" value="ECO:0007669"/>
    <property type="project" value="TreeGrafter"/>
</dbReference>
<keyword evidence="2" id="KW-0547">Nucleotide-binding</keyword>
<dbReference type="EMBL" id="JABFJV010000143">
    <property type="protein sequence ID" value="NOK36069.1"/>
    <property type="molecule type" value="Genomic_DNA"/>
</dbReference>
<evidence type="ECO:0000313" key="6">
    <source>
        <dbReference type="EMBL" id="NOK36069.1"/>
    </source>
</evidence>
<dbReference type="Gene3D" id="1.10.510.10">
    <property type="entry name" value="Transferase(Phosphotransferase) domain 1"/>
    <property type="match status" value="1"/>
</dbReference>
<protein>
    <submittedName>
        <fullName evidence="6">Serine/threonine protein kinase</fullName>
    </submittedName>
</protein>
<reference evidence="6 7" key="1">
    <citation type="submission" date="2020-05" db="EMBL/GenBank/DDBJ databases">
        <authorList>
            <person name="Whitworth D."/>
        </authorList>
    </citation>
    <scope>NUCLEOTIDE SEQUENCE [LARGE SCALE GENOMIC DNA]</scope>
    <source>
        <strain evidence="6 7">AB043B</strain>
    </source>
</reference>
<keyword evidence="4" id="KW-0067">ATP-binding</keyword>
<dbReference type="PROSITE" id="PS00108">
    <property type="entry name" value="PROTEIN_KINASE_ST"/>
    <property type="match status" value="1"/>
</dbReference>
<dbReference type="GO" id="GO:0004674">
    <property type="term" value="F:protein serine/threonine kinase activity"/>
    <property type="evidence" value="ECO:0007669"/>
    <property type="project" value="UniProtKB-KW"/>
</dbReference>
<dbReference type="InterPro" id="IPR000719">
    <property type="entry name" value="Prot_kinase_dom"/>
</dbReference>
<evidence type="ECO:0000256" key="4">
    <source>
        <dbReference type="ARBA" id="ARBA00022840"/>
    </source>
</evidence>
<dbReference type="Proteomes" id="UP000563426">
    <property type="component" value="Unassembled WGS sequence"/>
</dbReference>
<dbReference type="GO" id="GO:0005776">
    <property type="term" value="C:autophagosome"/>
    <property type="evidence" value="ECO:0007669"/>
    <property type="project" value="TreeGrafter"/>
</dbReference>
<evidence type="ECO:0000256" key="3">
    <source>
        <dbReference type="ARBA" id="ARBA00022777"/>
    </source>
</evidence>
<dbReference type="SMART" id="SM00220">
    <property type="entry name" value="S_TKc"/>
    <property type="match status" value="1"/>
</dbReference>
<evidence type="ECO:0000256" key="2">
    <source>
        <dbReference type="ARBA" id="ARBA00022741"/>
    </source>
</evidence>
<name>A0A7Y4NSZ1_9BACT</name>
<evidence type="ECO:0000259" key="5">
    <source>
        <dbReference type="PROSITE" id="PS50011"/>
    </source>
</evidence>